<dbReference type="eggNOG" id="COG1970">
    <property type="taxonomic scope" value="Bacteria"/>
</dbReference>
<comment type="caution">
    <text evidence="11">The sequence shown here is derived from an EMBL/GenBank/DDBJ whole genome shotgun (WGS) entry which is preliminary data.</text>
</comment>
<proteinExistence type="inferred from homology"/>
<organism evidence="11 12">
    <name type="scientific">Oceanobacillus picturae</name>
    <dbReference type="NCBI Taxonomy" id="171693"/>
    <lineage>
        <taxon>Bacteria</taxon>
        <taxon>Bacillati</taxon>
        <taxon>Bacillota</taxon>
        <taxon>Bacilli</taxon>
        <taxon>Bacillales</taxon>
        <taxon>Bacillaceae</taxon>
        <taxon>Oceanobacillus</taxon>
    </lineage>
</organism>
<dbReference type="EMBL" id="CCAX010000001">
    <property type="protein sequence ID" value="CDO02902.1"/>
    <property type="molecule type" value="Genomic_DNA"/>
</dbReference>
<evidence type="ECO:0000256" key="3">
    <source>
        <dbReference type="ARBA" id="ARBA00022448"/>
    </source>
</evidence>
<dbReference type="NCBIfam" id="TIGR00220">
    <property type="entry name" value="mscL"/>
    <property type="match status" value="1"/>
</dbReference>
<dbReference type="PRINTS" id="PR01264">
    <property type="entry name" value="MECHCHANNEL"/>
</dbReference>
<dbReference type="PANTHER" id="PTHR30266:SF2">
    <property type="entry name" value="LARGE-CONDUCTANCE MECHANOSENSITIVE CHANNEL"/>
    <property type="match status" value="1"/>
</dbReference>
<gene>
    <name evidence="10 11" type="primary">mscL</name>
    <name evidence="11" type="ORF">BN988_01382</name>
</gene>
<dbReference type="AlphaFoldDB" id="W9AIZ2"/>
<evidence type="ECO:0000256" key="4">
    <source>
        <dbReference type="ARBA" id="ARBA00022475"/>
    </source>
</evidence>
<dbReference type="RefSeq" id="WP_036574372.1">
    <property type="nucleotide sequence ID" value="NZ_CABLBW010000001.1"/>
</dbReference>
<evidence type="ECO:0000256" key="2">
    <source>
        <dbReference type="ARBA" id="ARBA00007254"/>
    </source>
</evidence>
<evidence type="ECO:0000256" key="1">
    <source>
        <dbReference type="ARBA" id="ARBA00004651"/>
    </source>
</evidence>
<keyword evidence="12" id="KW-1185">Reference proteome</keyword>
<keyword evidence="3 10" id="KW-0813">Transport</keyword>
<dbReference type="InterPro" id="IPR019823">
    <property type="entry name" value="Mechanosensitive_channel_CS"/>
</dbReference>
<comment type="similarity">
    <text evidence="2 10">Belongs to the MscL family.</text>
</comment>
<protein>
    <recommendedName>
        <fullName evidence="10">Large-conductance mechanosensitive channel</fullName>
    </recommendedName>
</protein>
<comment type="subunit">
    <text evidence="10">Homopentamer.</text>
</comment>
<reference evidence="11" key="1">
    <citation type="submission" date="2014-03" db="EMBL/GenBank/DDBJ databases">
        <title>Draft genome sequencing of Oceanobacillus picturae strain S1 isolated from human gut.</title>
        <authorList>
            <person name="Croce O."/>
            <person name="Lagier J.C."/>
            <person name="Raoult D."/>
        </authorList>
    </citation>
    <scope>NUCLEOTIDE SEQUENCE [LARGE SCALE GENOMIC DNA]</scope>
    <source>
        <strain evidence="11">S1</strain>
    </source>
</reference>
<feature type="transmembrane region" description="Helical" evidence="10">
    <location>
        <begin position="21"/>
        <end position="44"/>
    </location>
</feature>
<evidence type="ECO:0000313" key="12">
    <source>
        <dbReference type="Proteomes" id="UP000028863"/>
    </source>
</evidence>
<keyword evidence="6 10" id="KW-1133">Transmembrane helix</keyword>
<keyword evidence="4 10" id="KW-1003">Cell membrane</keyword>
<comment type="function">
    <text evidence="10">Channel that opens in response to stretch forces in the membrane lipid bilayer. May participate in the regulation of osmotic pressure changes within the cell.</text>
</comment>
<dbReference type="InterPro" id="IPR036019">
    <property type="entry name" value="MscL_channel"/>
</dbReference>
<dbReference type="NCBIfam" id="NF010560">
    <property type="entry name" value="PRK13955.1"/>
    <property type="match status" value="1"/>
</dbReference>
<keyword evidence="5 10" id="KW-0812">Transmembrane</keyword>
<dbReference type="SUPFAM" id="SSF81330">
    <property type="entry name" value="Gated mechanosensitive channel"/>
    <property type="match status" value="1"/>
</dbReference>
<dbReference type="GO" id="GO:0008381">
    <property type="term" value="F:mechanosensitive monoatomic ion channel activity"/>
    <property type="evidence" value="ECO:0007669"/>
    <property type="project" value="UniProtKB-UniRule"/>
</dbReference>
<accession>W9AIZ2</accession>
<reference evidence="11" key="2">
    <citation type="submission" date="2014-03" db="EMBL/GenBank/DDBJ databases">
        <authorList>
            <person name="Urmite Genomes"/>
        </authorList>
    </citation>
    <scope>NUCLEOTIDE SEQUENCE</scope>
    <source>
        <strain evidence="11">S1</strain>
    </source>
</reference>
<dbReference type="Proteomes" id="UP000028863">
    <property type="component" value="Unassembled WGS sequence"/>
</dbReference>
<dbReference type="Pfam" id="PF01741">
    <property type="entry name" value="MscL"/>
    <property type="match status" value="1"/>
</dbReference>
<keyword evidence="7 10" id="KW-0406">Ion transport</keyword>
<evidence type="ECO:0000256" key="6">
    <source>
        <dbReference type="ARBA" id="ARBA00022989"/>
    </source>
</evidence>
<dbReference type="PROSITE" id="PS01327">
    <property type="entry name" value="MSCL"/>
    <property type="match status" value="1"/>
</dbReference>
<dbReference type="GO" id="GO:0005886">
    <property type="term" value="C:plasma membrane"/>
    <property type="evidence" value="ECO:0007669"/>
    <property type="project" value="UniProtKB-SubCell"/>
</dbReference>
<keyword evidence="9 10" id="KW-0407">Ion channel</keyword>
<evidence type="ECO:0000256" key="5">
    <source>
        <dbReference type="ARBA" id="ARBA00022692"/>
    </source>
</evidence>
<name>W9AIZ2_9BACI</name>
<dbReference type="Gene3D" id="1.10.1200.120">
    <property type="entry name" value="Large-conductance mechanosensitive channel, MscL, domain 1"/>
    <property type="match status" value="1"/>
</dbReference>
<evidence type="ECO:0000256" key="10">
    <source>
        <dbReference type="HAMAP-Rule" id="MF_00115"/>
    </source>
</evidence>
<dbReference type="STRING" id="171693.BN988_01382"/>
<evidence type="ECO:0000256" key="7">
    <source>
        <dbReference type="ARBA" id="ARBA00023065"/>
    </source>
</evidence>
<keyword evidence="8 10" id="KW-0472">Membrane</keyword>
<feature type="transmembrane region" description="Helical" evidence="10">
    <location>
        <begin position="64"/>
        <end position="87"/>
    </location>
</feature>
<dbReference type="HAMAP" id="MF_00115">
    <property type="entry name" value="MscL"/>
    <property type="match status" value="1"/>
</dbReference>
<dbReference type="InterPro" id="IPR037673">
    <property type="entry name" value="MSC/AndL"/>
</dbReference>
<comment type="subcellular location">
    <subcellularLocation>
        <location evidence="1 10">Cell membrane</location>
        <topology evidence="1 10">Multi-pass membrane protein</topology>
    </subcellularLocation>
</comment>
<dbReference type="InterPro" id="IPR001185">
    <property type="entry name" value="MS_channel"/>
</dbReference>
<sequence length="131" mass="14880">MWKDFKEFAFKGNVMDLAIAVVIGAAFSGIVTSLVTNIITPLVGILMNGVDLSGLKYTFGDAEILYGTFIQSILDFFVIAFSIFLFIRLAMKLKRKKEEEVVEEEVPKVSVQEELLIEIRDLLREQNEKRD</sequence>
<evidence type="ECO:0000256" key="8">
    <source>
        <dbReference type="ARBA" id="ARBA00023136"/>
    </source>
</evidence>
<evidence type="ECO:0000313" key="11">
    <source>
        <dbReference type="EMBL" id="CDO02902.1"/>
    </source>
</evidence>
<evidence type="ECO:0000256" key="9">
    <source>
        <dbReference type="ARBA" id="ARBA00023303"/>
    </source>
</evidence>
<dbReference type="PANTHER" id="PTHR30266">
    <property type="entry name" value="MECHANOSENSITIVE CHANNEL MSCL"/>
    <property type="match status" value="1"/>
</dbReference>